<dbReference type="Proteomes" id="UP000821853">
    <property type="component" value="Unassembled WGS sequence"/>
</dbReference>
<dbReference type="InterPro" id="IPR011705">
    <property type="entry name" value="BACK"/>
</dbReference>
<dbReference type="Pfam" id="PF07707">
    <property type="entry name" value="BACK"/>
    <property type="match status" value="1"/>
</dbReference>
<evidence type="ECO:0000313" key="5">
    <source>
        <dbReference type="Proteomes" id="UP000821853"/>
    </source>
</evidence>
<dbReference type="Gene3D" id="3.30.710.10">
    <property type="entry name" value="Potassium Channel Kv1.1, Chain A"/>
    <property type="match status" value="1"/>
</dbReference>
<gene>
    <name evidence="4" type="ORF">HPB48_007590</name>
</gene>
<dbReference type="InterPro" id="IPR011333">
    <property type="entry name" value="SKP1/BTB/POZ_sf"/>
</dbReference>
<sequence>MLYKWIVQRCCQLEKSGLYACSPDSAQHASVPRAPIEILFIYDDVGRNHKSSTCDLYECSKVSVNFTKQTVFVPMCAYIGHEIYVTVTDLNTLSPFCYCFDPSVHDVDAHQVHETAQRVHDRISPLHRRLATQPHYPRYRRRVRHHHGHVGDSCADEGPAAWSCRHLLRGSHLCSGRYVLGGAIPASTCFFISPRADCWQTRKSAEFAGTPRTQEPWSVTTTGTFDGGSVLASKVRLTTCGRYFDGPISGPMSKPRGGDFPIPGVSMESLQAIVTYCSTAHADKFQYLPIGAEYLLADNLRDACCAFISRNVDVDNSIVVLEVVASHHCQSPYNSADRFLLGNIELIYEDNRDFPKLSLTDLVDILLGSVEPKVRREELVWEAAVLWIKAIYKARRLPQHVADTHKGLVKGSDFRKVDMPNAAVNMSQKTIVWGCYDLKDVARPSDSVQFTFVRREPAEIEHKIYVTAPDLIPGRASATASARSS</sequence>
<dbReference type="SUPFAM" id="SSF54695">
    <property type="entry name" value="POZ domain"/>
    <property type="match status" value="1"/>
</dbReference>
<comment type="caution">
    <text evidence="4">The sequence shown here is derived from an EMBL/GenBank/DDBJ whole genome shotgun (WGS) entry which is preliminary data.</text>
</comment>
<dbReference type="PANTHER" id="PTHR24412">
    <property type="entry name" value="KELCH PROTEIN"/>
    <property type="match status" value="1"/>
</dbReference>
<keyword evidence="2" id="KW-0677">Repeat</keyword>
<proteinExistence type="predicted"/>
<dbReference type="AlphaFoldDB" id="A0A9J6FT79"/>
<accession>A0A9J6FT79</accession>
<dbReference type="PANTHER" id="PTHR24412:SF172">
    <property type="entry name" value="KELCH-LIKE PROTEIN 10"/>
    <property type="match status" value="1"/>
</dbReference>
<evidence type="ECO:0000256" key="1">
    <source>
        <dbReference type="ARBA" id="ARBA00022441"/>
    </source>
</evidence>
<organism evidence="4 5">
    <name type="scientific">Haemaphysalis longicornis</name>
    <name type="common">Bush tick</name>
    <dbReference type="NCBI Taxonomy" id="44386"/>
    <lineage>
        <taxon>Eukaryota</taxon>
        <taxon>Metazoa</taxon>
        <taxon>Ecdysozoa</taxon>
        <taxon>Arthropoda</taxon>
        <taxon>Chelicerata</taxon>
        <taxon>Arachnida</taxon>
        <taxon>Acari</taxon>
        <taxon>Parasitiformes</taxon>
        <taxon>Ixodida</taxon>
        <taxon>Ixodoidea</taxon>
        <taxon>Ixodidae</taxon>
        <taxon>Haemaphysalinae</taxon>
        <taxon>Haemaphysalis</taxon>
    </lineage>
</organism>
<feature type="domain" description="BACK" evidence="3">
    <location>
        <begin position="321"/>
        <end position="393"/>
    </location>
</feature>
<keyword evidence="1" id="KW-0880">Kelch repeat</keyword>
<reference evidence="4 5" key="1">
    <citation type="journal article" date="2020" name="Cell">
        <title>Large-Scale Comparative Analyses of Tick Genomes Elucidate Their Genetic Diversity and Vector Capacities.</title>
        <authorList>
            <consortium name="Tick Genome and Microbiome Consortium (TIGMIC)"/>
            <person name="Jia N."/>
            <person name="Wang J."/>
            <person name="Shi W."/>
            <person name="Du L."/>
            <person name="Sun Y."/>
            <person name="Zhan W."/>
            <person name="Jiang J.F."/>
            <person name="Wang Q."/>
            <person name="Zhang B."/>
            <person name="Ji P."/>
            <person name="Bell-Sakyi L."/>
            <person name="Cui X.M."/>
            <person name="Yuan T.T."/>
            <person name="Jiang B.G."/>
            <person name="Yang W.F."/>
            <person name="Lam T.T."/>
            <person name="Chang Q.C."/>
            <person name="Ding S.J."/>
            <person name="Wang X.J."/>
            <person name="Zhu J.G."/>
            <person name="Ruan X.D."/>
            <person name="Zhao L."/>
            <person name="Wei J.T."/>
            <person name="Ye R.Z."/>
            <person name="Que T.C."/>
            <person name="Du C.H."/>
            <person name="Zhou Y.H."/>
            <person name="Cheng J.X."/>
            <person name="Dai P.F."/>
            <person name="Guo W.B."/>
            <person name="Han X.H."/>
            <person name="Huang E.J."/>
            <person name="Li L.F."/>
            <person name="Wei W."/>
            <person name="Gao Y.C."/>
            <person name="Liu J.Z."/>
            <person name="Shao H.Z."/>
            <person name="Wang X."/>
            <person name="Wang C.C."/>
            <person name="Yang T.C."/>
            <person name="Huo Q.B."/>
            <person name="Li W."/>
            <person name="Chen H.Y."/>
            <person name="Chen S.E."/>
            <person name="Zhou L.G."/>
            <person name="Ni X.B."/>
            <person name="Tian J.H."/>
            <person name="Sheng Y."/>
            <person name="Liu T."/>
            <person name="Pan Y.S."/>
            <person name="Xia L.Y."/>
            <person name="Li J."/>
            <person name="Zhao F."/>
            <person name="Cao W.C."/>
        </authorList>
    </citation>
    <scope>NUCLEOTIDE SEQUENCE [LARGE SCALE GENOMIC DNA]</scope>
    <source>
        <strain evidence="4">HaeL-2018</strain>
    </source>
</reference>
<evidence type="ECO:0000259" key="3">
    <source>
        <dbReference type="Pfam" id="PF07707"/>
    </source>
</evidence>
<protein>
    <recommendedName>
        <fullName evidence="3">BACK domain-containing protein</fullName>
    </recommendedName>
</protein>
<keyword evidence="5" id="KW-1185">Reference proteome</keyword>
<dbReference type="Gene3D" id="1.25.40.420">
    <property type="match status" value="1"/>
</dbReference>
<dbReference type="VEuPathDB" id="VectorBase:HLOH_059810"/>
<evidence type="ECO:0000313" key="4">
    <source>
        <dbReference type="EMBL" id="KAH9365324.1"/>
    </source>
</evidence>
<name>A0A9J6FT79_HAELO</name>
<evidence type="ECO:0000256" key="2">
    <source>
        <dbReference type="ARBA" id="ARBA00022737"/>
    </source>
</evidence>
<dbReference type="EMBL" id="JABSTR010000003">
    <property type="protein sequence ID" value="KAH9365324.1"/>
    <property type="molecule type" value="Genomic_DNA"/>
</dbReference>